<evidence type="ECO:0000256" key="2">
    <source>
        <dbReference type="SAM" id="MobiDB-lite"/>
    </source>
</evidence>
<keyword evidence="1" id="KW-0175">Coiled coil</keyword>
<keyword evidence="5" id="KW-1185">Reference proteome</keyword>
<reference evidence="4 5" key="1">
    <citation type="submission" date="2019-05" db="EMBL/GenBank/DDBJ databases">
        <title>The compact genome of Giardia muris reveals important steps in the evolution of intestinal protozoan parasites.</title>
        <authorList>
            <person name="Xu F."/>
            <person name="Jimenez-Gonzalez A."/>
            <person name="Einarsson E."/>
            <person name="Astvaldsson A."/>
            <person name="Peirasmaki D."/>
            <person name="Eckmann L."/>
            <person name="Andersson J.O."/>
            <person name="Svard S.G."/>
            <person name="Jerlstrom-Hultqvist J."/>
        </authorList>
    </citation>
    <scope>NUCLEOTIDE SEQUENCE [LARGE SCALE GENOMIC DNA]</scope>
    <source>
        <strain evidence="4 5">Roberts-Thomson</strain>
    </source>
</reference>
<evidence type="ECO:0000256" key="3">
    <source>
        <dbReference type="SAM" id="Phobius"/>
    </source>
</evidence>
<keyword evidence="3" id="KW-0472">Membrane</keyword>
<sequence>MLGTLRRYLSHSQLEDGISQKAALEAVLYYQDALVFFEAGKVTVTGYDPSGAALPVLKKRTCISFGDAIALSVAKRDNATFLVLVMEADSANLEQLHRIRSGDISHEELEEFLTTATLETQYRVYGLNGALHYSVKTPKQMIYANSLEGTPLIIGLAMQKGKEDRGIIKPTLTFDFLIDMQEAGYVAPCRLIAPPQPQIPPLVDIVAYPALFRIKVKGRALASANPVTSKHALDELLASKDISSGTVIYTVAAIHTSLSGTEAFYREYDIKFTQPSKRSQSEREFLRSITTSVHVSLTKVIMAPTQIISTMAINAGAPPGSLLADVFGLLLRDGMVHIYSRKDGNSASLAHVQVFSHTFTRAFCANMQGSLLLLASDSGELAMLGVDGIWNSDARIEEIKVQLNQLFLGDSDDVNMSPEDRTNMQDLLKLGIFPDPENRVSDRQYTQLGTKKPGRLAVLFRLEYKPGISCLAMTKDARTTLLGLPGTRFVAIPAISLRSRALVSAYQDLLLNRSNTLVNSREQIPDVENALNAVLSLLRSRSIPVDTIQQAINTFFAFDETPWGFKPIQEGVLGEEDIPQELDKSVSRVLSLMASVAAPTLESDLNSIAMGPVGTGIVAKSLTSTIPVPYQPDPVTMDGFKTPTIEEKGFFLDEDVPGDQFQFCDIRESDLLQEHLVDTARDLLESGMTREDVCRSFGGQLIEKLRSSALASTVKAHSGASQDEDCGREPERGSENVLEVQSKVLENDLLAIPENRISTIPDADLEELDDLKRLLGTLSAAWTEATFRRLALTTLRPELPTLHTKDDGSTLIAEYQKNKDAAVVPANRGLDSALTLLLHDNPLFVLAACGLRGPCEQRNYYFSSDEQRPEHNILMGAPYGFLFVIQVRVAVLEPCGLVREHISGRMVCEILNSLHGTSGRLNLSRSDKLARHVQSFITAVYEEDFAEARDLCSGCGNMHSEALSSVLHVDMPPYLFIAGIHDLAREFSFSQELSTSSTPCTASYRLVGAITRDFATIYSTDPLGKWNASDLTGTTSPTLESDVLQNHYYSVYVRKDMVPSITVPPTTLDVICAYQHALSMPPMSFDTSDAEIRIKDLTLRVASLQTQVESRALAEEHARKRVESLNMENKELKKQVAELKTDLAFEEQNQRQLSFALEPSHDGRSEELAAQLADLKKELHRQEALHKAALIELEEAHRAARDQDRAREVAELGMYDVTIKHCLRALGETDLPESRRDLLLLLQTRCMNVSSNLSLSGAIGGQAVRSSQQRLTRSRLVSRSLASSVEGAWQASEFEDQPPTSRHLLMSTVLPVLCFFIGMVIIVVLAMAFSRNDVV</sequence>
<dbReference type="OrthoDB" id="10255459at2759"/>
<keyword evidence="3" id="KW-1133">Transmembrane helix</keyword>
<dbReference type="Proteomes" id="UP000315496">
    <property type="component" value="Chromosome 1"/>
</dbReference>
<dbReference type="VEuPathDB" id="GiardiaDB:GMRT_11692"/>
<accession>A0A4Z1T632</accession>
<comment type="caution">
    <text evidence="4">The sequence shown here is derived from an EMBL/GenBank/DDBJ whole genome shotgun (WGS) entry which is preliminary data.</text>
</comment>
<keyword evidence="3" id="KW-0812">Transmembrane</keyword>
<proteinExistence type="predicted"/>
<dbReference type="EMBL" id="VDLU01000001">
    <property type="protein sequence ID" value="TNJ29513.1"/>
    <property type="molecule type" value="Genomic_DNA"/>
</dbReference>
<organism evidence="4 5">
    <name type="scientific">Giardia muris</name>
    <dbReference type="NCBI Taxonomy" id="5742"/>
    <lineage>
        <taxon>Eukaryota</taxon>
        <taxon>Metamonada</taxon>
        <taxon>Diplomonadida</taxon>
        <taxon>Hexamitidae</taxon>
        <taxon>Giardiinae</taxon>
        <taxon>Giardia</taxon>
    </lineage>
</organism>
<evidence type="ECO:0000313" key="5">
    <source>
        <dbReference type="Proteomes" id="UP000315496"/>
    </source>
</evidence>
<feature type="region of interest" description="Disordered" evidence="2">
    <location>
        <begin position="714"/>
        <end position="733"/>
    </location>
</feature>
<evidence type="ECO:0000313" key="4">
    <source>
        <dbReference type="EMBL" id="TNJ29513.1"/>
    </source>
</evidence>
<feature type="coiled-coil region" evidence="1">
    <location>
        <begin position="1115"/>
        <end position="1192"/>
    </location>
</feature>
<feature type="transmembrane region" description="Helical" evidence="3">
    <location>
        <begin position="1304"/>
        <end position="1329"/>
    </location>
</feature>
<name>A0A4Z1T632_GIAMU</name>
<evidence type="ECO:0000256" key="1">
    <source>
        <dbReference type="SAM" id="Coils"/>
    </source>
</evidence>
<gene>
    <name evidence="4" type="ORF">GMRT_11692</name>
</gene>
<protein>
    <submittedName>
        <fullName evidence="4">Uncharacterized protein</fullName>
    </submittedName>
</protein>